<dbReference type="PANTHER" id="PTHR30466:SF1">
    <property type="entry name" value="FMN REDUCTASE (NADH) RUTF"/>
    <property type="match status" value="1"/>
</dbReference>
<dbReference type="InterPro" id="IPR012349">
    <property type="entry name" value="Split_barrel_FMN-bd"/>
</dbReference>
<evidence type="ECO:0000256" key="1">
    <source>
        <dbReference type="ARBA" id="ARBA00023002"/>
    </source>
</evidence>
<feature type="domain" description="Flavin reductase like" evidence="2">
    <location>
        <begin position="1"/>
        <end position="183"/>
    </location>
</feature>
<dbReference type="InParanoid" id="K0KII1"/>
<proteinExistence type="predicted"/>
<dbReference type="GO" id="GO:0042602">
    <property type="term" value="F:riboflavin reductase (NADPH) activity"/>
    <property type="evidence" value="ECO:0007669"/>
    <property type="project" value="TreeGrafter"/>
</dbReference>
<reference evidence="3 4" key="1">
    <citation type="journal article" date="2012" name="Eukaryot. Cell">
        <title>Draft genome sequence of Wickerhamomyces ciferrii NRRL Y-1031 F-60-10.</title>
        <authorList>
            <person name="Schneider J."/>
            <person name="Andrea H."/>
            <person name="Blom J."/>
            <person name="Jaenicke S."/>
            <person name="Ruckert C."/>
            <person name="Schorsch C."/>
            <person name="Szczepanowski R."/>
            <person name="Farwick M."/>
            <person name="Goesmann A."/>
            <person name="Puhler A."/>
            <person name="Schaffer S."/>
            <person name="Tauch A."/>
            <person name="Kohler T."/>
            <person name="Brinkrolf K."/>
        </authorList>
    </citation>
    <scope>NUCLEOTIDE SEQUENCE [LARGE SCALE GENOMIC DNA]</scope>
    <source>
        <strain evidence="4">ATCC 14091 / BCRC 22168 / CBS 111 / JCM 3599 / NBRC 0793 / NRRL Y-1031 F-60-10</strain>
    </source>
</reference>
<dbReference type="SUPFAM" id="SSF50475">
    <property type="entry name" value="FMN-binding split barrel"/>
    <property type="match status" value="1"/>
</dbReference>
<dbReference type="InterPro" id="IPR002563">
    <property type="entry name" value="Flavin_Rdtase-like_dom"/>
</dbReference>
<organism evidence="3 4">
    <name type="scientific">Wickerhamomyces ciferrii (strain ATCC 14091 / BCRC 22168 / CBS 111 / JCM 3599 / NBRC 0793 / NRRL Y-1031 F-60-10)</name>
    <name type="common">Yeast</name>
    <name type="synonym">Pichia ciferrii</name>
    <dbReference type="NCBI Taxonomy" id="1206466"/>
    <lineage>
        <taxon>Eukaryota</taxon>
        <taxon>Fungi</taxon>
        <taxon>Dikarya</taxon>
        <taxon>Ascomycota</taxon>
        <taxon>Saccharomycotina</taxon>
        <taxon>Saccharomycetes</taxon>
        <taxon>Phaffomycetales</taxon>
        <taxon>Wickerhamomycetaceae</taxon>
        <taxon>Wickerhamomyces</taxon>
    </lineage>
</organism>
<gene>
    <name evidence="3" type="ORF">BN7_4609</name>
</gene>
<dbReference type="Gene3D" id="2.30.110.10">
    <property type="entry name" value="Electron Transport, Fmn-binding Protein, Chain A"/>
    <property type="match status" value="1"/>
</dbReference>
<dbReference type="AlphaFoldDB" id="K0KII1"/>
<dbReference type="eggNOG" id="ENOG502RYSQ">
    <property type="taxonomic scope" value="Eukaryota"/>
</dbReference>
<evidence type="ECO:0000313" key="4">
    <source>
        <dbReference type="Proteomes" id="UP000009328"/>
    </source>
</evidence>
<dbReference type="InterPro" id="IPR050268">
    <property type="entry name" value="NADH-dep_flavin_reductase"/>
</dbReference>
<sequence length="189" mass="21490">MSSIANQTMILTAPFANHPEDHSQECFYKGATLSSVTSLSINPKPLLQFNLQIPSMTSDLLHDFEIFGIHILPPTQESADLAKLFSKARVYNVEKSKYEPVSPFSSLELGKDYELIEIKGAGNDKIELPILKNVEKLLICCKFKHFEIQDHEIWIGEIKEVREFIKNVEKSGGLLNFNRNFHIIGEKIE</sequence>
<dbReference type="STRING" id="1206466.K0KII1"/>
<dbReference type="GO" id="GO:0010181">
    <property type="term" value="F:FMN binding"/>
    <property type="evidence" value="ECO:0007669"/>
    <property type="project" value="InterPro"/>
</dbReference>
<name>K0KII1_WICCF</name>
<dbReference type="Pfam" id="PF01613">
    <property type="entry name" value="Flavin_Reduct"/>
    <property type="match status" value="1"/>
</dbReference>
<dbReference type="HOGENOM" id="CLU_085409_0_0_1"/>
<accession>K0KII1</accession>
<protein>
    <recommendedName>
        <fullName evidence="2">Flavin reductase like domain-containing protein</fullName>
    </recommendedName>
</protein>
<evidence type="ECO:0000313" key="3">
    <source>
        <dbReference type="EMBL" id="CCH45030.1"/>
    </source>
</evidence>
<dbReference type="SMART" id="SM00903">
    <property type="entry name" value="Flavin_Reduct"/>
    <property type="match status" value="1"/>
</dbReference>
<dbReference type="Proteomes" id="UP000009328">
    <property type="component" value="Unassembled WGS sequence"/>
</dbReference>
<comment type="caution">
    <text evidence="3">The sequence shown here is derived from an EMBL/GenBank/DDBJ whole genome shotgun (WGS) entry which is preliminary data.</text>
</comment>
<evidence type="ECO:0000259" key="2">
    <source>
        <dbReference type="SMART" id="SM00903"/>
    </source>
</evidence>
<dbReference type="PANTHER" id="PTHR30466">
    <property type="entry name" value="FLAVIN REDUCTASE"/>
    <property type="match status" value="1"/>
</dbReference>
<keyword evidence="4" id="KW-1185">Reference proteome</keyword>
<keyword evidence="1" id="KW-0560">Oxidoreductase</keyword>
<dbReference type="EMBL" id="CAIF01000178">
    <property type="protein sequence ID" value="CCH45030.1"/>
    <property type="molecule type" value="Genomic_DNA"/>
</dbReference>